<keyword evidence="2" id="KW-1185">Reference proteome</keyword>
<name>A0A7W5AHE5_9ACTN</name>
<dbReference type="SUPFAM" id="SSF82607">
    <property type="entry name" value="YbaB-like"/>
    <property type="match status" value="1"/>
</dbReference>
<evidence type="ECO:0000313" key="1">
    <source>
        <dbReference type="EMBL" id="MBB3096343.1"/>
    </source>
</evidence>
<protein>
    <recommendedName>
        <fullName evidence="3">YbaB/EbfC DNA-binding family protein</fullName>
    </recommendedName>
</protein>
<dbReference type="Proteomes" id="UP000590749">
    <property type="component" value="Unassembled WGS sequence"/>
</dbReference>
<dbReference type="EMBL" id="JACHXF010000008">
    <property type="protein sequence ID" value="MBB3096343.1"/>
    <property type="molecule type" value="Genomic_DNA"/>
</dbReference>
<dbReference type="InterPro" id="IPR004401">
    <property type="entry name" value="YbaB/EbfC"/>
</dbReference>
<dbReference type="AlphaFoldDB" id="A0A7W5AHE5"/>
<comment type="caution">
    <text evidence="1">The sequence shown here is derived from an EMBL/GenBank/DDBJ whole genome shotgun (WGS) entry which is preliminary data.</text>
</comment>
<reference evidence="1 2" key="1">
    <citation type="submission" date="2020-08" db="EMBL/GenBank/DDBJ databases">
        <title>Genomic Encyclopedia of Type Strains, Phase III (KMG-III): the genomes of soil and plant-associated and newly described type strains.</title>
        <authorList>
            <person name="Whitman W."/>
        </authorList>
    </citation>
    <scope>NUCLEOTIDE SEQUENCE [LARGE SCALE GENOMIC DNA]</scope>
    <source>
        <strain evidence="1 2">CECT 3287</strain>
    </source>
</reference>
<evidence type="ECO:0000313" key="2">
    <source>
        <dbReference type="Proteomes" id="UP000590749"/>
    </source>
</evidence>
<dbReference type="GO" id="GO:0003677">
    <property type="term" value="F:DNA binding"/>
    <property type="evidence" value="ECO:0007669"/>
    <property type="project" value="InterPro"/>
</dbReference>
<dbReference type="InterPro" id="IPR036894">
    <property type="entry name" value="YbaB-like_sf"/>
</dbReference>
<evidence type="ECO:0008006" key="3">
    <source>
        <dbReference type="Google" id="ProtNLM"/>
    </source>
</evidence>
<proteinExistence type="predicted"/>
<dbReference type="Gene3D" id="3.30.1310.10">
    <property type="entry name" value="Nucleoid-associated protein YbaB-like domain"/>
    <property type="match status" value="1"/>
</dbReference>
<sequence>MADVPGRPDWGVLRGMMADLQKATKGLPDLQRRMLEVTGTAWSPDGMIKAVVGPRGHLLELDIDPRVLRQPNSKALSASIVQTVRAAVENAGEQSRELLSGSLPGDLRAIGDTDMTTFVGSHDADVRLRSEDRE</sequence>
<organism evidence="1 2">
    <name type="scientific">Actinoplanes campanulatus</name>
    <dbReference type="NCBI Taxonomy" id="113559"/>
    <lineage>
        <taxon>Bacteria</taxon>
        <taxon>Bacillati</taxon>
        <taxon>Actinomycetota</taxon>
        <taxon>Actinomycetes</taxon>
        <taxon>Micromonosporales</taxon>
        <taxon>Micromonosporaceae</taxon>
        <taxon>Actinoplanes</taxon>
    </lineage>
</organism>
<dbReference type="RefSeq" id="WP_183221803.1">
    <property type="nucleotide sequence ID" value="NZ_BMPW01000007.1"/>
</dbReference>
<gene>
    <name evidence="1" type="ORF">FHR83_004013</name>
</gene>
<accession>A0A7W5AHE5</accession>
<dbReference type="Pfam" id="PF02575">
    <property type="entry name" value="YbaB_DNA_bd"/>
    <property type="match status" value="1"/>
</dbReference>